<dbReference type="InterPro" id="IPR010026">
    <property type="entry name" value="Phage_holin_LL-H"/>
</dbReference>
<organism evidence="1 2">
    <name type="scientific">Pelotomaculum propionicicum</name>
    <dbReference type="NCBI Taxonomy" id="258475"/>
    <lineage>
        <taxon>Bacteria</taxon>
        <taxon>Bacillati</taxon>
        <taxon>Bacillota</taxon>
        <taxon>Clostridia</taxon>
        <taxon>Eubacteriales</taxon>
        <taxon>Desulfotomaculaceae</taxon>
        <taxon>Pelotomaculum</taxon>
    </lineage>
</organism>
<dbReference type="EMBL" id="QFFZ01000104">
    <property type="protein sequence ID" value="TEB06364.1"/>
    <property type="molecule type" value="Genomic_DNA"/>
</dbReference>
<dbReference type="Pfam" id="PF09682">
    <property type="entry name" value="Phage_holin_6_1"/>
    <property type="match status" value="1"/>
</dbReference>
<reference evidence="1 2" key="1">
    <citation type="journal article" date="2018" name="Environ. Microbiol.">
        <title>Novel energy conservation strategies and behaviour of Pelotomaculum schinkii driving syntrophic propionate catabolism.</title>
        <authorList>
            <person name="Hidalgo-Ahumada C.A.P."/>
            <person name="Nobu M.K."/>
            <person name="Narihiro T."/>
            <person name="Tamaki H."/>
            <person name="Liu W.T."/>
            <person name="Kamagata Y."/>
            <person name="Stams A.J.M."/>
            <person name="Imachi H."/>
            <person name="Sousa D.Z."/>
        </authorList>
    </citation>
    <scope>NUCLEOTIDE SEQUENCE [LARGE SCALE GENOMIC DNA]</scope>
    <source>
        <strain evidence="1 2">MGP</strain>
    </source>
</reference>
<name>A0A4Y7RBK9_9FIRM</name>
<keyword evidence="2" id="KW-1185">Reference proteome</keyword>
<sequence>MDDMLFKLLKGAITVFAPAVLALAIEYLRRRLGTERLQKIQQELAAKQSLARLAVLFVEQAYRDLDGPEKYAKAAEWLSGRAKEYGIALTPEQIKGLIESAVRTFKDLYGPDWANEGKEAA</sequence>
<evidence type="ECO:0000313" key="1">
    <source>
        <dbReference type="EMBL" id="TEB06364.1"/>
    </source>
</evidence>
<dbReference type="OrthoDB" id="1808705at2"/>
<protein>
    <submittedName>
        <fullName evidence="1">Uncharacterized protein</fullName>
    </submittedName>
</protein>
<dbReference type="AlphaFoldDB" id="A0A4Y7RBK9"/>
<dbReference type="RefSeq" id="WP_134216199.1">
    <property type="nucleotide sequence ID" value="NZ_QFFZ01000104.1"/>
</dbReference>
<dbReference type="Proteomes" id="UP000297597">
    <property type="component" value="Unassembled WGS sequence"/>
</dbReference>
<evidence type="ECO:0000313" key="2">
    <source>
        <dbReference type="Proteomes" id="UP000297597"/>
    </source>
</evidence>
<gene>
    <name evidence="1" type="ORF">Pmgp_03769</name>
</gene>
<comment type="caution">
    <text evidence="1">The sequence shown here is derived from an EMBL/GenBank/DDBJ whole genome shotgun (WGS) entry which is preliminary data.</text>
</comment>
<dbReference type="NCBIfam" id="TIGR01673">
    <property type="entry name" value="holin_LLH"/>
    <property type="match status" value="1"/>
</dbReference>
<proteinExistence type="predicted"/>
<accession>A0A4Y7RBK9</accession>